<keyword evidence="8" id="KW-1185">Reference proteome</keyword>
<feature type="region of interest" description="Disordered" evidence="4">
    <location>
        <begin position="1"/>
        <end position="20"/>
    </location>
</feature>
<evidence type="ECO:0000259" key="5">
    <source>
        <dbReference type="PROSITE" id="PS51077"/>
    </source>
</evidence>
<dbReference type="Pfam" id="PF01614">
    <property type="entry name" value="IclR_C"/>
    <property type="match status" value="1"/>
</dbReference>
<evidence type="ECO:0000259" key="6">
    <source>
        <dbReference type="PROSITE" id="PS51078"/>
    </source>
</evidence>
<dbReference type="PROSITE" id="PS51078">
    <property type="entry name" value="ICLR_ED"/>
    <property type="match status" value="1"/>
</dbReference>
<feature type="domain" description="HTH iclR-type" evidence="5">
    <location>
        <begin position="25"/>
        <end position="86"/>
    </location>
</feature>
<dbReference type="EMBL" id="SLWM01000001">
    <property type="protein sequence ID" value="TCO32027.1"/>
    <property type="molecule type" value="Genomic_DNA"/>
</dbReference>
<dbReference type="InterPro" id="IPR036390">
    <property type="entry name" value="WH_DNA-bd_sf"/>
</dbReference>
<proteinExistence type="predicted"/>
<dbReference type="InterPro" id="IPR029016">
    <property type="entry name" value="GAF-like_dom_sf"/>
</dbReference>
<dbReference type="Proteomes" id="UP000295818">
    <property type="component" value="Unassembled WGS sequence"/>
</dbReference>
<evidence type="ECO:0000256" key="4">
    <source>
        <dbReference type="SAM" id="MobiDB-lite"/>
    </source>
</evidence>
<dbReference type="SMART" id="SM00346">
    <property type="entry name" value="HTH_ICLR"/>
    <property type="match status" value="1"/>
</dbReference>
<comment type="caution">
    <text evidence="7">The sequence shown here is derived from an EMBL/GenBank/DDBJ whole genome shotgun (WGS) entry which is preliminary data.</text>
</comment>
<gene>
    <name evidence="7" type="ORF">EV644_101670</name>
</gene>
<accession>A0ABY2BVK5</accession>
<dbReference type="Gene3D" id="1.10.10.10">
    <property type="entry name" value="Winged helix-like DNA-binding domain superfamily/Winged helix DNA-binding domain"/>
    <property type="match status" value="1"/>
</dbReference>
<evidence type="ECO:0000313" key="7">
    <source>
        <dbReference type="EMBL" id="TCO32027.1"/>
    </source>
</evidence>
<dbReference type="InterPro" id="IPR014757">
    <property type="entry name" value="Tscrpt_reg_IclR_C"/>
</dbReference>
<name>A0ABY2BVK5_9ACTN</name>
<evidence type="ECO:0000256" key="2">
    <source>
        <dbReference type="ARBA" id="ARBA00023125"/>
    </source>
</evidence>
<protein>
    <submittedName>
        <fullName evidence="7">IclR family transcriptional regulator</fullName>
    </submittedName>
</protein>
<feature type="domain" description="IclR-ED" evidence="6">
    <location>
        <begin position="87"/>
        <end position="273"/>
    </location>
</feature>
<dbReference type="PANTHER" id="PTHR30136">
    <property type="entry name" value="HELIX-TURN-HELIX TRANSCRIPTIONAL REGULATOR, ICLR FAMILY"/>
    <property type="match status" value="1"/>
</dbReference>
<dbReference type="PROSITE" id="PS51077">
    <property type="entry name" value="HTH_ICLR"/>
    <property type="match status" value="1"/>
</dbReference>
<organism evidence="7 8">
    <name type="scientific">Kribbella orskensis</name>
    <dbReference type="NCBI Taxonomy" id="2512216"/>
    <lineage>
        <taxon>Bacteria</taxon>
        <taxon>Bacillati</taxon>
        <taxon>Actinomycetota</taxon>
        <taxon>Actinomycetes</taxon>
        <taxon>Propionibacteriales</taxon>
        <taxon>Kribbellaceae</taxon>
        <taxon>Kribbella</taxon>
    </lineage>
</organism>
<dbReference type="InterPro" id="IPR005471">
    <property type="entry name" value="Tscrpt_reg_IclR_N"/>
</dbReference>
<dbReference type="PANTHER" id="PTHR30136:SF24">
    <property type="entry name" value="HTH-TYPE TRANSCRIPTIONAL REPRESSOR ALLR"/>
    <property type="match status" value="1"/>
</dbReference>
<dbReference type="SUPFAM" id="SSF55781">
    <property type="entry name" value="GAF domain-like"/>
    <property type="match status" value="1"/>
</dbReference>
<reference evidence="7 8" key="1">
    <citation type="journal article" date="2015" name="Stand. Genomic Sci.">
        <title>Genomic Encyclopedia of Bacterial and Archaeal Type Strains, Phase III: the genomes of soil and plant-associated and newly described type strains.</title>
        <authorList>
            <person name="Whitman W.B."/>
            <person name="Woyke T."/>
            <person name="Klenk H.P."/>
            <person name="Zhou Y."/>
            <person name="Lilburn T.G."/>
            <person name="Beck B.J."/>
            <person name="De Vos P."/>
            <person name="Vandamme P."/>
            <person name="Eisen J.A."/>
            <person name="Garrity G."/>
            <person name="Hugenholtz P."/>
            <person name="Kyrpides N.C."/>
        </authorList>
    </citation>
    <scope>NUCLEOTIDE SEQUENCE [LARGE SCALE GENOMIC DNA]</scope>
    <source>
        <strain evidence="7 8">VKM Ac-2538</strain>
    </source>
</reference>
<keyword evidence="3" id="KW-0804">Transcription</keyword>
<dbReference type="Pfam" id="PF09339">
    <property type="entry name" value="HTH_IclR"/>
    <property type="match status" value="1"/>
</dbReference>
<sequence>MRRVTAKVSVMQTTEPPGPRPQYPIEAVDKAFQMLNLFRDQKQVRLADVRDALGLTQSRAHRLMAMLVYHGFAEQDRLTRTYRPGPTLVDLGLSVVRGMDIRSIARPVLEELAAEVGETTGLGVLQGSEVRFIDGVESELALRVANRMGKLLPAHATSIGKALLAELPEETLRVLYPSEQLTPVTTHTIARRSELEEQLKTVRKRGYAVNASESEEGVSSVAMVIRDPARGAIAAISIAAPVSRMPMSQAKTVAERLTAAVERINKAIAKPVA</sequence>
<keyword evidence="1" id="KW-0805">Transcription regulation</keyword>
<evidence type="ECO:0000313" key="8">
    <source>
        <dbReference type="Proteomes" id="UP000295818"/>
    </source>
</evidence>
<dbReference type="SUPFAM" id="SSF46785">
    <property type="entry name" value="Winged helix' DNA-binding domain"/>
    <property type="match status" value="1"/>
</dbReference>
<evidence type="ECO:0000256" key="1">
    <source>
        <dbReference type="ARBA" id="ARBA00023015"/>
    </source>
</evidence>
<dbReference type="InterPro" id="IPR050707">
    <property type="entry name" value="HTH_MetabolicPath_Reg"/>
</dbReference>
<keyword evidence="2" id="KW-0238">DNA-binding</keyword>
<dbReference type="InterPro" id="IPR036388">
    <property type="entry name" value="WH-like_DNA-bd_sf"/>
</dbReference>
<evidence type="ECO:0000256" key="3">
    <source>
        <dbReference type="ARBA" id="ARBA00023163"/>
    </source>
</evidence>
<dbReference type="Gene3D" id="3.30.450.40">
    <property type="match status" value="1"/>
</dbReference>